<dbReference type="Gene3D" id="2.180.10.10">
    <property type="entry name" value="RHS repeat-associated core"/>
    <property type="match status" value="1"/>
</dbReference>
<comment type="subcellular location">
    <subcellularLocation>
        <location evidence="1">Secreted</location>
    </subcellularLocation>
</comment>
<evidence type="ECO:0000256" key="4">
    <source>
        <dbReference type="SAM" id="SignalP"/>
    </source>
</evidence>
<dbReference type="PANTHER" id="PTHR32305:SF15">
    <property type="entry name" value="PROTEIN RHSA-RELATED"/>
    <property type="match status" value="1"/>
</dbReference>
<dbReference type="Proteomes" id="UP001056693">
    <property type="component" value="Unassembled WGS sequence"/>
</dbReference>
<dbReference type="PANTHER" id="PTHR32305">
    <property type="match status" value="1"/>
</dbReference>
<evidence type="ECO:0000313" key="7">
    <source>
        <dbReference type="Proteomes" id="UP001056693"/>
    </source>
</evidence>
<accession>A0ABT0NJI3</accession>
<dbReference type="Gene3D" id="2.60.120.260">
    <property type="entry name" value="Galactose-binding domain-like"/>
    <property type="match status" value="2"/>
</dbReference>
<dbReference type="RefSeq" id="WP_249377273.1">
    <property type="nucleotide sequence ID" value="NZ_SNUZ01000015.1"/>
</dbReference>
<dbReference type="EMBL" id="SNUZ01000015">
    <property type="protein sequence ID" value="MCL3788429.1"/>
    <property type="molecule type" value="Genomic_DNA"/>
</dbReference>
<feature type="chain" id="PRO_5046034397" evidence="4">
    <location>
        <begin position="30"/>
        <end position="1753"/>
    </location>
</feature>
<evidence type="ECO:0000256" key="3">
    <source>
        <dbReference type="ARBA" id="ARBA00022729"/>
    </source>
</evidence>
<dbReference type="Pfam" id="PF24517">
    <property type="entry name" value="CBM96"/>
    <property type="match status" value="1"/>
</dbReference>
<reference evidence="6 7" key="1">
    <citation type="submission" date="2019-03" db="EMBL/GenBank/DDBJ databases">
        <authorList>
            <person name="Molinero N."/>
            <person name="Sanchez B."/>
            <person name="Walker A."/>
            <person name="Duncan S."/>
            <person name="Delgado S."/>
            <person name="Margolles A."/>
        </authorList>
    </citation>
    <scope>NUCLEOTIDE SEQUENCE [LARGE SCALE GENOMIC DNA]</scope>
    <source>
        <strain evidence="6 7">IPLA60002</strain>
    </source>
</reference>
<evidence type="ECO:0000256" key="2">
    <source>
        <dbReference type="ARBA" id="ARBA00022525"/>
    </source>
</evidence>
<evidence type="ECO:0000256" key="1">
    <source>
        <dbReference type="ARBA" id="ARBA00004613"/>
    </source>
</evidence>
<evidence type="ECO:0000259" key="5">
    <source>
        <dbReference type="Pfam" id="PF24517"/>
    </source>
</evidence>
<comment type="caution">
    <text evidence="6">The sequence shown here is derived from an EMBL/GenBank/DDBJ whole genome shotgun (WGS) entry which is preliminary data.</text>
</comment>
<sequence length="1753" mass="197595">MGVFKKLLSAVSVTLTATIAFTFPVQAVAANLSKFSSAEENDTENTIVGELVSERDEYTKYFRMSDGSTMAAQYEYPVHYKDNNDEWVEYNNSLSELNENATEYEAGTESNEKYYKNQNSNINVNLSNKAKLNNMIKVEFDDYMVSWGYKGTNYSKGKLVDNTEELTGNDAFLAQENLMSEMLYENIYDNIDLQCLVNSLGVKENFIIKSKNVNNEFVIQYKINNLNAVQKNEREISLTDKNGKEVYIIEAPYMTDSAGNGSSDVSVKITNQKNNKLTVTLSYDKSWLEDDERVFPVTLDPTFTTSQKWNKTSCAYVDNSNPNTSYGYGSDTGYTGTVYVGTYGSGMYRTYIKLNELPKLNKGDIVVSAQLNMHLYQNSFYDDMYIGAYPVTSDWSQKTITWNNSADFSGTALDYEKLTSDNGTWHDWDITNIVKKWYNGSKNYGVVLKSTNESDEEQCASFYSGSYPSSSIPRPVIAITYRNNKGLENYWSYSSFSVGTAGTAYINDYSGNLTFITSDNSTVGSGSVSLQHIFNGYTSNSHFTSSFPYAGKGWKLNYQQTLYPSSKFSTSDYLIDNYPYVYTDEDGTDHYFIKETIDGNTTYKDEDGLKLELTINSSSASESYTIKDDKNNKLIFNSDGVLVKTVDSNSNSVKINLDSAKGISTIEDACGDKLTFNRNSEHCITKVTNSAGKARIFRYDNNDRLIQIQNPDNGIITFEYDNDGSMTSVTDTDGYKVVFGYSSLSSGKKVTSVTEYASDGTQGQKITFSRNEFNLTNIRTSGLDGVYGNSDDCVSVYQFDNFGRTISVENRLQSGEKMGAAVYSYTDGQADTSKNNLKNLNRVTTNYATTTNVQNLLKNHSLESSTYWSNISQGSGIDYSTSYVSEEKCFGQKSLKVKVNTAGEDSRCGARQTTGNNVLVPGKTYTLSAYVKTSNILKGTDVGALIGAKTEFADGTFNQYNSEHITGTTDKNINNGWQRIYTTFTVPENTTNSCVYLAVRGTTGTAYFDGVQLEEGDVPNKYNLLQNSNFETTGSNLMPTFWGNHNLTLNSSNDTTTTYTKCDGRKSFKIRGDVTKNKQIYQDVPVSGSEDDTYIFSAWSRGDSVAVTDNDTSRFDLYVEVKYSDGSAKGKKPQSFNKSVGVWQYTSFAFNLSDETDANKVPVKVTVFLRFTKQYNTAYFDNAQLIKDSVPSYTYNDDGELVTVTSNAEQKSKMEYSDSNLTKSVDAKGYGYTYDYDDNHNMTKATSQNGVEYNYKYNEKGQATELTANSSDKKLALKSNLDYTENGRFLFKLYDQDGNCDIYNYNSTTGYLDSVTDDSTGAQINYTYDENRGQLIGVSQTDSYTDITAQNNYTYDESGKLLTKINHSNTDYIIDYDKFYNTTENKVGSQVLTAFDYGTNNNILQKVTYGNGQTVNYNYDKYGNVKELFYNGKLAFSFLSDKTGSVMRHKDFVNNRQYDYDYDTTGRLVRQVKTDISKTDAENKFVSAYEYDYDLNNNVTKLASKNGDSSIVHSFTYGKDNLLTEYSSDVSSKVTYTYDGLNRQTKSSVALKTPLDMSYTYYDSNRGENFTTTKIKEETIGKDTYKYEYDTNGNITDIYKKVNNDWQRLYLYEYDEFNQLITSCDYINQKQYRYDYDEAGNILTETVSRIGAHGQLYDSRVNTYGYDDSNWGDKLTSYNGETITYDEIGNPLSYRDGMEMTWLNGRKLTTLQSGNDSISYKYDSNGVRTSKTVNGVEYTYEYLNGKLMHETRG</sequence>
<dbReference type="NCBIfam" id="TIGR01643">
    <property type="entry name" value="YD_repeat_2x"/>
    <property type="match status" value="1"/>
</dbReference>
<protein>
    <submittedName>
        <fullName evidence="6">DNRLRE domain-containing protein</fullName>
    </submittedName>
</protein>
<dbReference type="InterPro" id="IPR050708">
    <property type="entry name" value="T6SS_VgrG/RHS"/>
</dbReference>
<dbReference type="InterPro" id="IPR008979">
    <property type="entry name" value="Galactose-bd-like_sf"/>
</dbReference>
<dbReference type="InterPro" id="IPR031325">
    <property type="entry name" value="RHS_repeat"/>
</dbReference>
<feature type="domain" description="Carbohydrate-binding module family 96" evidence="5">
    <location>
        <begin position="310"/>
        <end position="463"/>
    </location>
</feature>
<keyword evidence="2" id="KW-0964">Secreted</keyword>
<feature type="signal peptide" evidence="4">
    <location>
        <begin position="1"/>
        <end position="29"/>
    </location>
</feature>
<dbReference type="InterPro" id="IPR006530">
    <property type="entry name" value="YD"/>
</dbReference>
<name>A0ABT0NJI3_9FIRM</name>
<evidence type="ECO:0000313" key="6">
    <source>
        <dbReference type="EMBL" id="MCL3788429.1"/>
    </source>
</evidence>
<dbReference type="Pfam" id="PF05593">
    <property type="entry name" value="RHS_repeat"/>
    <property type="match status" value="1"/>
</dbReference>
<keyword evidence="7" id="KW-1185">Reference proteome</keyword>
<gene>
    <name evidence="6" type="ORF">E2N93_10605</name>
</gene>
<keyword evidence="3 4" id="KW-0732">Signal</keyword>
<dbReference type="NCBIfam" id="NF033679">
    <property type="entry name" value="DNRLRE_dom"/>
    <property type="match status" value="1"/>
</dbReference>
<feature type="non-terminal residue" evidence="6">
    <location>
        <position position="1753"/>
    </location>
</feature>
<dbReference type="InterPro" id="IPR055372">
    <property type="entry name" value="CBM96"/>
</dbReference>
<proteinExistence type="predicted"/>
<organism evidence="6 7">
    <name type="scientific">Ruminococcus bromii</name>
    <dbReference type="NCBI Taxonomy" id="40518"/>
    <lineage>
        <taxon>Bacteria</taxon>
        <taxon>Bacillati</taxon>
        <taxon>Bacillota</taxon>
        <taxon>Clostridia</taxon>
        <taxon>Eubacteriales</taxon>
        <taxon>Oscillospiraceae</taxon>
        <taxon>Ruminococcus</taxon>
    </lineage>
</organism>
<dbReference type="SUPFAM" id="SSF49785">
    <property type="entry name" value="Galactose-binding domain-like"/>
    <property type="match status" value="1"/>
</dbReference>